<feature type="domain" description="Retrovirus-related Pol polyprotein from transposon TNT 1-94-like beta-barrel" evidence="1">
    <location>
        <begin position="200"/>
        <end position="273"/>
    </location>
</feature>
<dbReference type="Proteomes" id="UP001443914">
    <property type="component" value="Unassembled WGS sequence"/>
</dbReference>
<dbReference type="AlphaFoldDB" id="A0AAW1GSB4"/>
<comment type="caution">
    <text evidence="2">The sequence shown here is derived from an EMBL/GenBank/DDBJ whole genome shotgun (WGS) entry which is preliminary data.</text>
</comment>
<reference evidence="2" key="1">
    <citation type="submission" date="2024-03" db="EMBL/GenBank/DDBJ databases">
        <title>WGS assembly of Saponaria officinalis var. Norfolk2.</title>
        <authorList>
            <person name="Jenkins J."/>
            <person name="Shu S."/>
            <person name="Grimwood J."/>
            <person name="Barry K."/>
            <person name="Goodstein D."/>
            <person name="Schmutz J."/>
            <person name="Leebens-Mack J."/>
            <person name="Osbourn A."/>
        </authorList>
    </citation>
    <scope>NUCLEOTIDE SEQUENCE [LARGE SCALE GENOMIC DNA]</scope>
    <source>
        <strain evidence="2">JIC</strain>
    </source>
</reference>
<evidence type="ECO:0000313" key="3">
    <source>
        <dbReference type="Proteomes" id="UP001443914"/>
    </source>
</evidence>
<accession>A0AAW1GSB4</accession>
<dbReference type="EMBL" id="JBDFQZ010000014">
    <property type="protein sequence ID" value="KAK9666606.1"/>
    <property type="molecule type" value="Genomic_DNA"/>
</dbReference>
<dbReference type="Pfam" id="PF22936">
    <property type="entry name" value="Pol_BBD"/>
    <property type="match status" value="1"/>
</dbReference>
<protein>
    <recommendedName>
        <fullName evidence="1">Retrovirus-related Pol polyprotein from transposon TNT 1-94-like beta-barrel domain-containing protein</fullName>
    </recommendedName>
</protein>
<gene>
    <name evidence="2" type="ORF">RND81_14G197700</name>
</gene>
<dbReference type="PANTHER" id="PTHR34222">
    <property type="entry name" value="GAG_PRE-INTEGRS DOMAIN-CONTAINING PROTEIN"/>
    <property type="match status" value="1"/>
</dbReference>
<proteinExistence type="predicted"/>
<dbReference type="PANTHER" id="PTHR34222:SF99">
    <property type="entry name" value="PROTEIN, PUTATIVE-RELATED"/>
    <property type="match status" value="1"/>
</dbReference>
<dbReference type="InterPro" id="IPR054722">
    <property type="entry name" value="PolX-like_BBD"/>
</dbReference>
<organism evidence="2 3">
    <name type="scientific">Saponaria officinalis</name>
    <name type="common">Common soapwort</name>
    <name type="synonym">Lychnis saponaria</name>
    <dbReference type="NCBI Taxonomy" id="3572"/>
    <lineage>
        <taxon>Eukaryota</taxon>
        <taxon>Viridiplantae</taxon>
        <taxon>Streptophyta</taxon>
        <taxon>Embryophyta</taxon>
        <taxon>Tracheophyta</taxon>
        <taxon>Spermatophyta</taxon>
        <taxon>Magnoliopsida</taxon>
        <taxon>eudicotyledons</taxon>
        <taxon>Gunneridae</taxon>
        <taxon>Pentapetalae</taxon>
        <taxon>Caryophyllales</taxon>
        <taxon>Caryophyllaceae</taxon>
        <taxon>Caryophylleae</taxon>
        <taxon>Saponaria</taxon>
    </lineage>
</organism>
<name>A0AAW1GSB4_SAPOF</name>
<sequence length="302" mass="33610">MGLNDTYDNLRSNILSMEPLPSINKAYSIVQQIESQKHISNILNSTQNTSAFLASGADFDSSAQAFSVRRFTGKRSWKKEFKKQKLDDRWCEHCNRRGHTRETCFKLHPDLRVKYQARFPTANNAIVQSNTECVSDGMSQKNELKVEPALVNALYKEMVKMFQSQGSGVADTPFSAVNFVGKILVTNATSSVIDECRVSWIMNSGATDHMSSQKHLFRGLKSLPTPVTICLPDGTTKTVVECGNVMLNSEVTLYDVLLVPDFKHNLISVSKLLLHNGLLIEFDATKCVLQAPLSKRAVAFGV</sequence>
<evidence type="ECO:0000259" key="1">
    <source>
        <dbReference type="Pfam" id="PF22936"/>
    </source>
</evidence>
<evidence type="ECO:0000313" key="2">
    <source>
        <dbReference type="EMBL" id="KAK9666606.1"/>
    </source>
</evidence>
<keyword evidence="3" id="KW-1185">Reference proteome</keyword>